<feature type="compositionally biased region" description="Basic residues" evidence="2">
    <location>
        <begin position="194"/>
        <end position="205"/>
    </location>
</feature>
<protein>
    <recommendedName>
        <fullName evidence="3">Liprin-beta-1/2 coiled-coil domain-containing protein</fullName>
    </recommendedName>
</protein>
<feature type="region of interest" description="Disordered" evidence="2">
    <location>
        <begin position="659"/>
        <end position="696"/>
    </location>
</feature>
<sequence length="1430" mass="162032">MGKSRKLKNLVNNVKFFVKKCREKNNKLISLSSLDEKDETVNLGIFTDEKTSGSKSFKENSDENISKVSSESNCDITHADFATAYGSQLRRAQTQGNMHSLSDYFDRRIGKKIVKLGNDGGKRKVIGGSMDRGVSLNDEEEVRTEKSDTRNVEIKKKKQCKDRRMEEMRNEIMECDLHLLSIYKKLEKGLKSGRPVRRSGTKKGGGKSSGIVNGKAHTMKTYNSEGMSIKKELSLRRGTTHGKGKTRKGGRGKGDEAKDRGGSGGGKRKGESPKEDPNIGVKMKANEERIKIRYSFSGDIPRFDSKSSFLTREETFSKYHQISSSKNTFENFHFFQEGLANRLNKKQNTSSFDIGCMYLNPAISTKSSRDLGPNRLKEEGVTTTTSTTAMASMGPTSTGPTTTAAATFLSSSRSFRRFKFLSDNKKNIEYYKQMIERLEGTVEKSKKKSNKSSNKGSNKGSSTRGSAATTNGISSVDSIIKIINCLLHDYVPKLIDRYEYYLNTLDDRNKLLKQKIRESLDFGDLQYEEIRELKSEVMRKNQEKKKLNDTIEMLKDKLSYVNELELKNAEYLDEIMLMRNRVTYLERLIEENDQSKESHELRKMRHNLRRLYNRMKTEMRHMKKLKSRSFKRHQRGKFSIKRWIRLEEKMSELQARTFSLDQQGAASTSERNQSPESQKKEPKQYADKSVDTSDMQDVAKPVDVVSSGAECVQMEEAGKVKKRKVRTKDKKINTIVSNRTFLELLRREERMAAAGRDGTVGRNDTLGRGNIMNRSGRSNRISWSSLPFGSERCTPIPKESYPYYHYFYSNMLATSEGRPVVSRNPIWPPTQVEKEPNGIVPPRGIISDENYLSLCSQLKECIYKTYFEECGSDPWDGGGQSLERTPQRCDASPDRGKQNGENRGTQIGQNGGTQIGQNRDTQNGQNRDTQNGQNRDTQNEPPLCRSQMGGSPEWKSPFWKGTPPSDDASTYSISRGKKKCYNLPFDCCRNFNRMLTGEMNCSPLLWGCNEAAYRQDSSVSSRKRTPRKRSTASSDSSWERKDKLKMTRVVRKNHPFLPKDTIRSKCKHRYYYHRVGGGANGEGLEGETDQMLSCIRGNDHHIEEQQNEHTCLEVPEGDDTYEFHSTDKRNKGVDFGGKILMDGEPYGSIYDKERVDNFKKFLAIYNAHFEGDKKGSFIGFSKKEESVPTYETTMWDEAVQVEVRGKEEEDIYKAIDTMAVNRVSGRQRGGASIDCIIGGTNKRHSSAYHRDYQINRQYNSCRVNPLYSSRHSNEVHNVSSNLAIGTGSSRGGHGSNHCDTSWGALHVKTGNTPFAANSSNWPGALTVINRDTNGSGPSHWSNPLIHRGLAHLTPILPPRHFPPNGVPSRANETIRYHNSLNQFLDINTKDFEAINRYLHGHVVYKKAGTEAGKQADIEADTQIDTRGEGW</sequence>
<feature type="compositionally biased region" description="Polar residues" evidence="2">
    <location>
        <begin position="919"/>
        <end position="940"/>
    </location>
</feature>
<feature type="compositionally biased region" description="Basic and acidic residues" evidence="2">
    <location>
        <begin position="268"/>
        <end position="277"/>
    </location>
</feature>
<feature type="compositionally biased region" description="Basic and acidic residues" evidence="2">
    <location>
        <begin position="677"/>
        <end position="691"/>
    </location>
</feature>
<evidence type="ECO:0000313" key="5">
    <source>
        <dbReference type="Proteomes" id="UP000030640"/>
    </source>
</evidence>
<feature type="compositionally biased region" description="Basic residues" evidence="2">
    <location>
        <begin position="238"/>
        <end position="251"/>
    </location>
</feature>
<accession>W7AIU3</accession>
<dbReference type="Proteomes" id="UP000030640">
    <property type="component" value="Unassembled WGS sequence"/>
</dbReference>
<proteinExistence type="predicted"/>
<dbReference type="GeneID" id="20039614"/>
<keyword evidence="1" id="KW-0175">Coiled coil</keyword>
<name>W7AIU3_9APIC</name>
<evidence type="ECO:0000313" key="4">
    <source>
        <dbReference type="EMBL" id="EUD65211.1"/>
    </source>
</evidence>
<dbReference type="OrthoDB" id="378356at2759"/>
<feature type="compositionally biased region" description="Polar residues" evidence="2">
    <location>
        <begin position="659"/>
        <end position="676"/>
    </location>
</feature>
<organism evidence="4 5">
    <name type="scientific">Plasmodium inui San Antonio 1</name>
    <dbReference type="NCBI Taxonomy" id="1237626"/>
    <lineage>
        <taxon>Eukaryota</taxon>
        <taxon>Sar</taxon>
        <taxon>Alveolata</taxon>
        <taxon>Apicomplexa</taxon>
        <taxon>Aconoidasida</taxon>
        <taxon>Haemosporida</taxon>
        <taxon>Plasmodiidae</taxon>
        <taxon>Plasmodium</taxon>
        <taxon>Plasmodium (Plasmodium)</taxon>
    </lineage>
</organism>
<dbReference type="Pfam" id="PF26022">
    <property type="entry name" value="CC_Liprin_beta"/>
    <property type="match status" value="1"/>
</dbReference>
<feature type="region of interest" description="Disordered" evidence="2">
    <location>
        <begin position="441"/>
        <end position="469"/>
    </location>
</feature>
<dbReference type="InterPro" id="IPR058914">
    <property type="entry name" value="LIPB1/2_CC"/>
</dbReference>
<feature type="compositionally biased region" description="Basic and acidic residues" evidence="2">
    <location>
        <begin position="885"/>
        <end position="900"/>
    </location>
</feature>
<feature type="compositionally biased region" description="Basic and acidic residues" evidence="2">
    <location>
        <begin position="252"/>
        <end position="261"/>
    </location>
</feature>
<dbReference type="EMBL" id="KI965481">
    <property type="protein sequence ID" value="EUD65211.1"/>
    <property type="molecule type" value="Genomic_DNA"/>
</dbReference>
<gene>
    <name evidence="4" type="ORF">C922_04340</name>
</gene>
<dbReference type="RefSeq" id="XP_008818145.1">
    <property type="nucleotide sequence ID" value="XM_008819923.1"/>
</dbReference>
<feature type="domain" description="Liprin-beta-1/2 coiled-coil" evidence="3">
    <location>
        <begin position="500"/>
        <end position="609"/>
    </location>
</feature>
<feature type="region of interest" description="Disordered" evidence="2">
    <location>
        <begin position="367"/>
        <end position="401"/>
    </location>
</feature>
<evidence type="ECO:0000256" key="2">
    <source>
        <dbReference type="SAM" id="MobiDB-lite"/>
    </source>
</evidence>
<reference evidence="4 5" key="1">
    <citation type="submission" date="2013-02" db="EMBL/GenBank/DDBJ databases">
        <title>The Genome Sequence of Plasmodium inui San Antonio 1.</title>
        <authorList>
            <consortium name="The Broad Institute Genome Sequencing Platform"/>
            <consortium name="The Broad Institute Genome Sequencing Center for Infectious Disease"/>
            <person name="Neafsey D."/>
            <person name="Cheeseman I."/>
            <person name="Volkman S."/>
            <person name="Adams J."/>
            <person name="Walker B."/>
            <person name="Young S.K."/>
            <person name="Zeng Q."/>
            <person name="Gargeya S."/>
            <person name="Fitzgerald M."/>
            <person name="Haas B."/>
            <person name="Abouelleil A."/>
            <person name="Alvarado L."/>
            <person name="Arachchi H.M."/>
            <person name="Berlin A.M."/>
            <person name="Chapman S.B."/>
            <person name="Dewar J."/>
            <person name="Goldberg J."/>
            <person name="Griggs A."/>
            <person name="Gujja S."/>
            <person name="Hansen M."/>
            <person name="Howarth C."/>
            <person name="Imamovic A."/>
            <person name="Larimer J."/>
            <person name="McCowan C."/>
            <person name="Murphy C."/>
            <person name="Neiman D."/>
            <person name="Pearson M."/>
            <person name="Priest M."/>
            <person name="Roberts A."/>
            <person name="Saif S."/>
            <person name="Shea T."/>
            <person name="Sisk P."/>
            <person name="Sykes S."/>
            <person name="Wortman J."/>
            <person name="Nusbaum C."/>
            <person name="Birren B."/>
        </authorList>
    </citation>
    <scope>NUCLEOTIDE SEQUENCE [LARGE SCALE GENOMIC DNA]</scope>
    <source>
        <strain evidence="4 5">San Antonio 1</strain>
    </source>
</reference>
<feature type="compositionally biased region" description="Low complexity" evidence="2">
    <location>
        <begin position="382"/>
        <end position="401"/>
    </location>
</feature>
<feature type="region of interest" description="Disordered" evidence="2">
    <location>
        <begin position="877"/>
        <end position="971"/>
    </location>
</feature>
<evidence type="ECO:0000256" key="1">
    <source>
        <dbReference type="SAM" id="Coils"/>
    </source>
</evidence>
<feature type="compositionally biased region" description="Basic residues" evidence="2">
    <location>
        <begin position="1021"/>
        <end position="1030"/>
    </location>
</feature>
<feature type="region of interest" description="Disordered" evidence="2">
    <location>
        <begin position="191"/>
        <end position="282"/>
    </location>
</feature>
<feature type="region of interest" description="Disordered" evidence="2">
    <location>
        <begin position="1016"/>
        <end position="1044"/>
    </location>
</feature>
<feature type="coiled-coil region" evidence="1">
    <location>
        <begin position="530"/>
        <end position="581"/>
    </location>
</feature>
<dbReference type="VEuPathDB" id="PlasmoDB:C922_04340"/>
<keyword evidence="5" id="KW-1185">Reference proteome</keyword>
<feature type="compositionally biased region" description="Low complexity" evidence="2">
    <location>
        <begin position="451"/>
        <end position="462"/>
    </location>
</feature>
<evidence type="ECO:0000259" key="3">
    <source>
        <dbReference type="Pfam" id="PF26022"/>
    </source>
</evidence>